<gene>
    <name evidence="1" type="ORF">IO48_04260</name>
</gene>
<name>A0A0A3A456_9PAST</name>
<accession>A0A0A3A456</accession>
<dbReference type="AlphaFoldDB" id="A0A0A3A456"/>
<dbReference type="Proteomes" id="UP000030554">
    <property type="component" value="Unassembled WGS sequence"/>
</dbReference>
<evidence type="ECO:0000313" key="2">
    <source>
        <dbReference type="Proteomes" id="UP000030554"/>
    </source>
</evidence>
<dbReference type="EMBL" id="JPJQ01000019">
    <property type="protein sequence ID" value="KGQ62507.1"/>
    <property type="molecule type" value="Genomic_DNA"/>
</dbReference>
<reference evidence="1 2" key="1">
    <citation type="submission" date="2014-07" db="EMBL/GenBank/DDBJ databases">
        <title>Chaperone-usher fimbriae in a diverse selection of Gallibacterium genomes.</title>
        <authorList>
            <person name="Kudirkiene E."/>
            <person name="Bager R.J."/>
            <person name="Johnson T.J."/>
            <person name="Bojesen A.M."/>
        </authorList>
    </citation>
    <scope>NUCLEOTIDE SEQUENCE [LARGE SCALE GENOMIC DNA]</scope>
    <source>
        <strain evidence="1 2">4895</strain>
    </source>
</reference>
<evidence type="ECO:0000313" key="1">
    <source>
        <dbReference type="EMBL" id="KGQ62507.1"/>
    </source>
</evidence>
<proteinExistence type="predicted"/>
<comment type="caution">
    <text evidence="1">The sequence shown here is derived from an EMBL/GenBank/DDBJ whole genome shotgun (WGS) entry which is preliminary data.</text>
</comment>
<dbReference type="RefSeq" id="WP_039163175.1">
    <property type="nucleotide sequence ID" value="NZ_JPJQ01000019.1"/>
</dbReference>
<sequence length="118" mass="13530">MYCNNIMPELYLHSVSQNLADWEGILYHFNATIEDSEVWEVARGCEDIPHLGNIYQSLVIGRLESLFFEQISLEEGDERVKVFTFVNGFDSHFCIDGEAINTLNAFIAKVEEIKSTLH</sequence>
<organism evidence="1 2">
    <name type="scientific">Gallibacterium anatis 4895</name>
    <dbReference type="NCBI Taxonomy" id="1396510"/>
    <lineage>
        <taxon>Bacteria</taxon>
        <taxon>Pseudomonadati</taxon>
        <taxon>Pseudomonadota</taxon>
        <taxon>Gammaproteobacteria</taxon>
        <taxon>Pasteurellales</taxon>
        <taxon>Pasteurellaceae</taxon>
        <taxon>Gallibacterium</taxon>
    </lineage>
</organism>
<protein>
    <submittedName>
        <fullName evidence="1">Uncharacterized protein</fullName>
    </submittedName>
</protein>